<feature type="compositionally biased region" description="Acidic residues" evidence="1">
    <location>
        <begin position="243"/>
        <end position="265"/>
    </location>
</feature>
<feature type="compositionally biased region" description="Acidic residues" evidence="1">
    <location>
        <begin position="532"/>
        <end position="549"/>
    </location>
</feature>
<feature type="compositionally biased region" description="Basic and acidic residues" evidence="1">
    <location>
        <begin position="2050"/>
        <end position="2063"/>
    </location>
</feature>
<dbReference type="EMBL" id="AEIJ01000112">
    <property type="status" value="NOT_ANNOTATED_CDS"/>
    <property type="molecule type" value="Genomic_DNA"/>
</dbReference>
<organism evidence="2">
    <name type="scientific">Microbotryum lychnidis-dioicae (strain p1A1 Lamole / MvSl-1064)</name>
    <name type="common">Anther smut fungus</name>
    <dbReference type="NCBI Taxonomy" id="683840"/>
    <lineage>
        <taxon>Eukaryota</taxon>
        <taxon>Fungi</taxon>
        <taxon>Dikarya</taxon>
        <taxon>Basidiomycota</taxon>
        <taxon>Pucciniomycotina</taxon>
        <taxon>Microbotryomycetes</taxon>
        <taxon>Microbotryales</taxon>
        <taxon>Microbotryaceae</taxon>
        <taxon>Microbotryum</taxon>
    </lineage>
</organism>
<reference evidence="2" key="2">
    <citation type="submission" date="2010-11" db="EMBL/GenBank/DDBJ databases">
        <authorList>
            <consortium name="The Broad Institute Genome Sequencing Platform"/>
            <person name="Earl A."/>
            <person name="Ward D."/>
            <person name="Feldgarden M."/>
            <person name="Gevers D."/>
            <person name="Butler R."/>
            <person name="Young S.K."/>
            <person name="Zeng Q."/>
            <person name="Gargeya S."/>
            <person name="Fitzgerald M."/>
            <person name="Haas B."/>
            <person name="Abouelleil A."/>
            <person name="Alvarado L."/>
            <person name="Arachchi H.M."/>
            <person name="Berlin A."/>
            <person name="Brown A."/>
            <person name="Chapman S.B."/>
            <person name="Chen Z."/>
            <person name="Dunbar C."/>
            <person name="Freedman E."/>
            <person name="Gearin G."/>
            <person name="Gellesch M."/>
            <person name="Goldberg J."/>
            <person name="Griggs A."/>
            <person name="Gujja S."/>
            <person name="Heilman E."/>
            <person name="Heiman D."/>
            <person name="Howarth C."/>
            <person name="Larson L."/>
            <person name="Lui A."/>
            <person name="MacDonald P.J.P."/>
            <person name="Mehta T."/>
            <person name="Montmayeur A."/>
            <person name="Murphy C."/>
            <person name="Neiman D."/>
            <person name="Pearson M."/>
            <person name="Priest M."/>
            <person name="Roberts A."/>
            <person name="Saif S."/>
            <person name="Shea T."/>
            <person name="Shenoy N."/>
            <person name="Sisk P."/>
            <person name="Stolte C."/>
            <person name="Sykes S."/>
            <person name="White J."/>
            <person name="Yandava C."/>
            <person name="Wortman J."/>
            <person name="Nusbaum C."/>
            <person name="Birren B."/>
        </authorList>
    </citation>
    <scope>NUCLEOTIDE SEQUENCE</scope>
    <source>
        <strain evidence="2">P1A1 Lamole</strain>
    </source>
</reference>
<evidence type="ECO:0000313" key="2">
    <source>
        <dbReference type="EMBL" id="KDE08510.1"/>
    </source>
</evidence>
<feature type="compositionally biased region" description="Acidic residues" evidence="1">
    <location>
        <begin position="612"/>
        <end position="627"/>
    </location>
</feature>
<feature type="region of interest" description="Disordered" evidence="1">
    <location>
        <begin position="1150"/>
        <end position="1220"/>
    </location>
</feature>
<feature type="compositionally biased region" description="Basic and acidic residues" evidence="1">
    <location>
        <begin position="1649"/>
        <end position="1665"/>
    </location>
</feature>
<dbReference type="InParanoid" id="U5H1N6"/>
<keyword evidence="4" id="KW-1185">Reference proteome</keyword>
<feature type="region of interest" description="Disordered" evidence="1">
    <location>
        <begin position="1626"/>
        <end position="1899"/>
    </location>
</feature>
<feature type="compositionally biased region" description="Low complexity" evidence="1">
    <location>
        <begin position="2064"/>
        <end position="2074"/>
    </location>
</feature>
<feature type="compositionally biased region" description="Acidic residues" evidence="1">
    <location>
        <begin position="634"/>
        <end position="648"/>
    </location>
</feature>
<name>U5H1N6_USTV1</name>
<dbReference type="PANTHER" id="PTHR48209">
    <property type="entry name" value="AGL056WP"/>
    <property type="match status" value="1"/>
</dbReference>
<feature type="compositionally biased region" description="Basic residues" evidence="1">
    <location>
        <begin position="1687"/>
        <end position="1703"/>
    </location>
</feature>
<dbReference type="HOGENOM" id="CLU_232663_0_0_1"/>
<feature type="compositionally biased region" description="Polar residues" evidence="1">
    <location>
        <begin position="1971"/>
        <end position="1987"/>
    </location>
</feature>
<feature type="region of interest" description="Disordered" evidence="1">
    <location>
        <begin position="1"/>
        <end position="63"/>
    </location>
</feature>
<feature type="compositionally biased region" description="Basic and acidic residues" evidence="1">
    <location>
        <begin position="210"/>
        <end position="226"/>
    </location>
</feature>
<reference evidence="2 4" key="3">
    <citation type="journal article" date="2015" name="BMC Genomics">
        <title>Sex and parasites: genomic and transcriptomic analysis of Microbotryum lychnidis-dioicae, the biotrophic and plant-castrating anther smut fungus.</title>
        <authorList>
            <person name="Perlin M.H."/>
            <person name="Amselem J."/>
            <person name="Fontanillas E."/>
            <person name="Toh S.S."/>
            <person name="Chen Z."/>
            <person name="Goldberg J."/>
            <person name="Duplessis S."/>
            <person name="Henrissat B."/>
            <person name="Young S."/>
            <person name="Zeng Q."/>
            <person name="Aguileta G."/>
            <person name="Petit E."/>
            <person name="Badouin H."/>
            <person name="Andrews J."/>
            <person name="Razeeq D."/>
            <person name="Gabaldon T."/>
            <person name="Quesneville H."/>
            <person name="Giraud T."/>
            <person name="Hood M.E."/>
            <person name="Schultz D.J."/>
            <person name="Cuomo C.A."/>
        </authorList>
    </citation>
    <scope>NUCLEOTIDE SEQUENCE [LARGE SCALE GENOMIC DNA]</scope>
    <source>
        <strain evidence="2">P1A1 Lamole</strain>
        <strain evidence="4">p1A1 Lamole</strain>
    </source>
</reference>
<feature type="compositionally biased region" description="Polar residues" evidence="1">
    <location>
        <begin position="1150"/>
        <end position="1182"/>
    </location>
</feature>
<feature type="compositionally biased region" description="Polar residues" evidence="1">
    <location>
        <begin position="1704"/>
        <end position="1716"/>
    </location>
</feature>
<feature type="region of interest" description="Disordered" evidence="1">
    <location>
        <begin position="1021"/>
        <end position="1040"/>
    </location>
</feature>
<feature type="region of interest" description="Disordered" evidence="1">
    <location>
        <begin position="414"/>
        <end position="459"/>
    </location>
</feature>
<reference evidence="3" key="4">
    <citation type="submission" date="2015-06" db="UniProtKB">
        <authorList>
            <consortium name="EnsemblFungi"/>
        </authorList>
    </citation>
    <scope>IDENTIFICATION</scope>
</reference>
<feature type="compositionally biased region" description="Low complexity" evidence="1">
    <location>
        <begin position="1785"/>
        <end position="1815"/>
    </location>
</feature>
<gene>
    <name evidence="2" type="ORF">MVLG_01289</name>
</gene>
<feature type="compositionally biased region" description="Acidic residues" evidence="1">
    <location>
        <begin position="368"/>
        <end position="378"/>
    </location>
</feature>
<feature type="compositionally biased region" description="Acidic residues" evidence="1">
    <location>
        <begin position="427"/>
        <end position="445"/>
    </location>
</feature>
<sequence length="2081" mass="226837">MASDGPYPSPAASVRTFPSHPHDHRHDRHDHQLPNAYQPSPIGPSLSLPRPSPSSSTYPTSLRPSLLIPRRTCLAPALSTPSTSLDVRPIHVSSIQPTLFNVNPSRLGQGRNPFDLLTEHKFDRFVENVTETIKNVLRRPDAVGPETTKTMTGRRRDVFGAVERIGQQGIPGNDDAEQDDQRGVASPPLTENRPLFLHETSEEYETSSEAPRHSFDPILGEQDRAQPRQNGETEVIELGSSSDEQDEDEEEEEEEQDGSYDEDSVDDARSGSGQVAEDEWMNEAPRQSQFERHLGSEGSSRSIQRGREADLEEEDEEDGEEDDDKEEDEEDGEEDEEEEEDGDDEEDEEEEARDELRDDEMEQHVQEQDQEEDEEELLDPQTAFALSMQQITRVDAQGDEVDTFVEILEEEFEVNAVDDDGKVFQPVDDEDEDVEDEQVDDDEEGTPPLPPSMAEAFRNARSGEVWDPVIKGPSLLVQEPEYNDDDAEDEEVLGSRIPAHLKGKGRAPTPSTQSPASADSIFDSEGGNGSLEPEDDGEDYDDEEDDDLDSLVNFQAEDLPDMTFERLTKLMKTLQEMYDSACRQQDEETVRWVEDKWEVVKEAWIEKGGELSSDDEGEEGEDDDEEVDGGHFDQEDDESEQVENEDDGSAAQDRIENLALQMLERYAQGQDQEVRVDVKVETQRIVQEMIDEEDGGQEGSGLAQAYQDESGPDEGVDEDVDTEETEDHEMAFTGHQYRPPTPDEDDTVPAQSTMFDDEAVMGVPTFGETESTEGNWLAILQDQIQAQAAADAEATAVDEQAALGFAPPLSAEVGRFSADDRMEEDGDVELEEEEEEDDDVQILSPVDLMSSSPTPSHEEQGEDAIPQKPPTLPREETAPLMGNDEPATPGSEQSVELGQDAQFVVLEEESTDGGIAEASNEIAPSEVPQDEKSTPATPRIRNVIELGEWDPSSPIRFDTTLPSPSTQPSEVASSSDVHAEPQLSHVGMDAALRAALALPAATLEEQFGGVAAESAAASTLEPPSAHVASPEAEASNDASQQHFSGLGNIWAQLRAEAPRASMETTLPVQPAQETAQNLSPETQPTSEQTITTDAALTAIDVTMPPSSASLDALLDYVQVSDVVPTDLDTSLDVTPGISLQAAHVEAGLSTTVEVSPSTPEAGPSDSTASVVRANPPSSVTTGGVQGPTGLLTPDPDGYDRVPSHEDEEGEIEGEEEMQRQEDPFVEAPPGFKVVEEREQTLEVTEAPYESIESVAAEIHTELEHAPETARESSIIDEQDLAYFKARHHSEHLVIVDDDESIPTMSANVSIISDDEEDEIEVEVDIEVDETIGDPESIDIDRAFEEIVASSPLKQSLPSDLDLDIGYRTQEDEFAGQTLVRAEEEAEPALPTSEVPSMPAGEDEIPQDKSLADEAPSDEHLAEQPAAIKESSDHEAETPAPDEPGKLESLSFDAEEFEDYTLTEAFFPDAPDVIEAEEGVKDLLETGGPLRSTTPDYEPFTTTPEAEPFEYDGVEEGAEFSWDGEGDLELSEEEVGPEVINGLDEEHDFDLDAPLPTVEDPWTPEAEAHIDEAASSSDSEADEAVEGMLLSEADCVVKPEEQHVMEEEDELHSVAATVDDAESVHVHFASPIVPQEEETDAFIESASQDEPAHVEAEAVQMDDRAAVETSPASPKPSAETEEYSAATTKRHQSTRSKSPAKRARTSTPETDTTQSPRRISARLHPEALLPPIDISVPIPTLDQTPRLVTPDPTSQGPAVELTRRRSERNLRRSASVVTLRDPSPLPAVAAVEASAAPETDPSTPSSVRRSTRHTTPGSRATSKKRSRSDAEPEPKSEERGVSTSTSVTKSPAGGPKRRRGTPAPVAVEAPATTPHPIAPRLHHHPSSSTVQRDEETMVDHPTTRAHCPFVQLEVQSREYPSAPPVVVNIPSCALSTPLAQETLRTFPIRQIDQLPPHPTLDDSVLRLGGQGHTTSTSHDPPESGSTHLSIEERDAELIRYPDVLDALKKLAGGDLWHEGVMELVSGGGRRSLRGRSMDVEGAGGAEVGEVAMEKEEVASDRESKGASSGSATTTTRSLRKRK</sequence>
<feature type="region of interest" description="Disordered" evidence="1">
    <location>
        <begin position="689"/>
        <end position="725"/>
    </location>
</feature>
<feature type="compositionally biased region" description="Low complexity" evidence="1">
    <location>
        <begin position="39"/>
        <end position="63"/>
    </location>
</feature>
<feature type="compositionally biased region" description="Acidic residues" evidence="1">
    <location>
        <begin position="710"/>
        <end position="725"/>
    </location>
</feature>
<dbReference type="PANTHER" id="PTHR48209:SF2">
    <property type="entry name" value="FI24008P1"/>
    <property type="match status" value="1"/>
</dbReference>
<reference evidence="4" key="1">
    <citation type="submission" date="2010-11" db="EMBL/GenBank/DDBJ databases">
        <title>The genome sequence of Microbotryum violaceum strain p1A1 Lamole.</title>
        <authorList>
            <person name="Cuomo C."/>
            <person name="Perlin M."/>
            <person name="Young S.K."/>
            <person name="Zeng Q."/>
            <person name="Gargeya S."/>
            <person name="Alvarado L."/>
            <person name="Berlin A."/>
            <person name="Chapman S.B."/>
            <person name="Chen Z."/>
            <person name="Freedman E."/>
            <person name="Gellesch M."/>
            <person name="Goldberg J."/>
            <person name="Griggs A."/>
            <person name="Gujja S."/>
            <person name="Heilman E."/>
            <person name="Heiman D."/>
            <person name="Howarth C."/>
            <person name="Mehta T."/>
            <person name="Neiman D."/>
            <person name="Pearson M."/>
            <person name="Roberts A."/>
            <person name="Saif S."/>
            <person name="Shea T."/>
            <person name="Shenoy N."/>
            <person name="Sisk P."/>
            <person name="Stolte C."/>
            <person name="Sykes S."/>
            <person name="White J."/>
            <person name="Yandava C."/>
            <person name="Haas B."/>
            <person name="Nusbaum C."/>
            <person name="Birren B."/>
        </authorList>
    </citation>
    <scope>NUCLEOTIDE SEQUENCE [LARGE SCALE GENOMIC DNA]</scope>
    <source>
        <strain evidence="4">p1A1 Lamole</strain>
    </source>
</reference>
<feature type="compositionally biased region" description="Basic and acidic residues" evidence="1">
    <location>
        <begin position="1405"/>
        <end position="1421"/>
    </location>
</feature>
<feature type="region of interest" description="Disordered" evidence="1">
    <location>
        <begin position="1967"/>
        <end position="1987"/>
    </location>
</feature>
<dbReference type="Proteomes" id="UP000017200">
    <property type="component" value="Unassembled WGS sequence"/>
</dbReference>
<feature type="compositionally biased region" description="Polar residues" evidence="1">
    <location>
        <begin position="1490"/>
        <end position="1503"/>
    </location>
</feature>
<feature type="compositionally biased region" description="Basic and acidic residues" evidence="1">
    <location>
        <begin position="1890"/>
        <end position="1899"/>
    </location>
</feature>
<protein>
    <submittedName>
        <fullName evidence="2 3">Uncharacterized protein</fullName>
    </submittedName>
</protein>
<feature type="compositionally biased region" description="Acidic residues" evidence="1">
    <location>
        <begin position="1205"/>
        <end position="1215"/>
    </location>
</feature>
<evidence type="ECO:0000313" key="3">
    <source>
        <dbReference type="EnsemblFungi" id="MVLG_01289T0"/>
    </source>
</evidence>
<feature type="compositionally biased region" description="Polar residues" evidence="1">
    <location>
        <begin position="960"/>
        <end position="976"/>
    </location>
</feature>
<feature type="region of interest" description="Disordered" evidence="1">
    <location>
        <begin position="731"/>
        <end position="750"/>
    </location>
</feature>
<feature type="region of interest" description="Disordered" evidence="1">
    <location>
        <begin position="476"/>
        <end position="560"/>
    </location>
</feature>
<feature type="region of interest" description="Disordered" evidence="1">
    <location>
        <begin position="1484"/>
        <end position="1510"/>
    </location>
</feature>
<feature type="region of interest" description="Disordered" evidence="1">
    <location>
        <begin position="167"/>
        <end position="383"/>
    </location>
</feature>
<dbReference type="OrthoDB" id="2530500at2759"/>
<dbReference type="EMBL" id="GL541649">
    <property type="protein sequence ID" value="KDE08510.1"/>
    <property type="molecule type" value="Genomic_DNA"/>
</dbReference>
<accession>U5H1N6</accession>
<feature type="compositionally biased region" description="Basic and acidic residues" evidence="1">
    <location>
        <begin position="1826"/>
        <end position="1839"/>
    </location>
</feature>
<feature type="region of interest" description="Disordered" evidence="1">
    <location>
        <begin position="804"/>
        <end position="938"/>
    </location>
</feature>
<evidence type="ECO:0000313" key="4">
    <source>
        <dbReference type="Proteomes" id="UP000017200"/>
    </source>
</evidence>
<feature type="compositionally biased region" description="Acidic residues" evidence="1">
    <location>
        <begin position="821"/>
        <end position="840"/>
    </location>
</feature>
<feature type="compositionally biased region" description="Acidic residues" evidence="1">
    <location>
        <begin position="481"/>
        <end position="492"/>
    </location>
</feature>
<feature type="region of interest" description="Disordered" evidence="1">
    <location>
        <begin position="1373"/>
        <end position="1451"/>
    </location>
</feature>
<feature type="region of interest" description="Disordered" evidence="1">
    <location>
        <begin position="604"/>
        <end position="656"/>
    </location>
</feature>
<evidence type="ECO:0000256" key="1">
    <source>
        <dbReference type="SAM" id="MobiDB-lite"/>
    </source>
</evidence>
<feature type="region of interest" description="Disordered" evidence="1">
    <location>
        <begin position="2026"/>
        <end position="2081"/>
    </location>
</feature>
<dbReference type="OMA" id="INAYESH"/>
<dbReference type="EnsemblFungi" id="MVLG_01289T0">
    <property type="protein sequence ID" value="MVLG_01289T0"/>
    <property type="gene ID" value="MVLG_01289"/>
</dbReference>
<proteinExistence type="predicted"/>
<feature type="compositionally biased region" description="Basic and acidic residues" evidence="1">
    <location>
        <begin position="1760"/>
        <end position="1769"/>
    </location>
</feature>
<feature type="compositionally biased region" description="Low complexity" evidence="1">
    <location>
        <begin position="1860"/>
        <end position="1873"/>
    </location>
</feature>
<feature type="compositionally biased region" description="Acidic residues" evidence="1">
    <location>
        <begin position="310"/>
        <end position="361"/>
    </location>
</feature>
<dbReference type="STRING" id="683840.U5H1N6"/>
<feature type="region of interest" description="Disordered" evidence="1">
    <location>
        <begin position="950"/>
        <end position="982"/>
    </location>
</feature>